<dbReference type="AlphaFoldDB" id="A0A1T4XK61"/>
<feature type="transmembrane region" description="Helical" evidence="1">
    <location>
        <begin position="52"/>
        <end position="74"/>
    </location>
</feature>
<keyword evidence="1" id="KW-1133">Transmembrane helix</keyword>
<keyword evidence="1" id="KW-0472">Membrane</keyword>
<dbReference type="EMBL" id="FUYG01000003">
    <property type="protein sequence ID" value="SKA89930.1"/>
    <property type="molecule type" value="Genomic_DNA"/>
</dbReference>
<dbReference type="Proteomes" id="UP000189735">
    <property type="component" value="Unassembled WGS sequence"/>
</dbReference>
<dbReference type="RefSeq" id="WP_078713768.1">
    <property type="nucleotide sequence ID" value="NZ_FUYG01000003.1"/>
</dbReference>
<protein>
    <recommendedName>
        <fullName evidence="4">Major facilitator superfamily (MFS) profile domain-containing protein</fullName>
    </recommendedName>
</protein>
<gene>
    <name evidence="2" type="ORF">SAMN06295879_1248</name>
</gene>
<name>A0A1T4XK61_9MICO</name>
<evidence type="ECO:0000256" key="1">
    <source>
        <dbReference type="SAM" id="Phobius"/>
    </source>
</evidence>
<evidence type="ECO:0008006" key="4">
    <source>
        <dbReference type="Google" id="ProtNLM"/>
    </source>
</evidence>
<evidence type="ECO:0000313" key="2">
    <source>
        <dbReference type="EMBL" id="SKA89930.1"/>
    </source>
</evidence>
<feature type="transmembrane region" description="Helical" evidence="1">
    <location>
        <begin position="86"/>
        <end position="106"/>
    </location>
</feature>
<accession>A0A1T4XK61</accession>
<organism evidence="2 3">
    <name type="scientific">Agreia bicolorata</name>
    <dbReference type="NCBI Taxonomy" id="110935"/>
    <lineage>
        <taxon>Bacteria</taxon>
        <taxon>Bacillati</taxon>
        <taxon>Actinomycetota</taxon>
        <taxon>Actinomycetes</taxon>
        <taxon>Micrococcales</taxon>
        <taxon>Microbacteriaceae</taxon>
        <taxon>Agreia</taxon>
    </lineage>
</organism>
<evidence type="ECO:0000313" key="3">
    <source>
        <dbReference type="Proteomes" id="UP000189735"/>
    </source>
</evidence>
<reference evidence="3" key="1">
    <citation type="submission" date="2017-02" db="EMBL/GenBank/DDBJ databases">
        <authorList>
            <person name="Varghese N."/>
            <person name="Submissions S."/>
        </authorList>
    </citation>
    <scope>NUCLEOTIDE SEQUENCE [LARGE SCALE GENOMIC DNA]</scope>
    <source>
        <strain evidence="3">VKM Ac-2052</strain>
    </source>
</reference>
<proteinExistence type="predicted"/>
<feature type="transmembrane region" description="Helical" evidence="1">
    <location>
        <begin position="20"/>
        <end position="40"/>
    </location>
</feature>
<sequence>MTVSTPRPGRSAASIVGRVVAGLVSLGAGIVFVLCGWLVVSSRFGPPQTDMHGYGLIFGSALSTIAALVLAVALPLSFSPRRRRQVYAFSMPFFVIVLGLAIAALVTA</sequence>
<keyword evidence="1" id="KW-0812">Transmembrane</keyword>